<sequence>MNTGKQFIRVCCTLLILLAGMPVSLWAQTSWKGTTSTAWNDATNWTAGVPTATIDAVIGDASFTGSFQPTVSATASCNALTLVTSAKNPVLTLSKGLTVAGILTIGSGCTISQKGVSLTVKGNWVNNGTYTTTQNNAKVAMGGTTQTIGGSATTTFRRLTIAAGATVTLTVNAAVSTAFTVSGTFIPSESTTPILSGAANTSVDATGILRVNAGTFAGNYTLSGTYSFVAGSTVDYSATLANQTIRNDLTYSTLRISGALVKTLGGNLNPLNSTTSTAGRIDVTAAILDLSTFTANRGTTVAGGTITVANGATLRIGGGNSFPINYGTHSLSLTSTVEYNGLAQTISAETYGNLTLSGSSGAVVKTMPATDFTVAGTLSSTVGAATSVSYTAASNMLISGGVNIGASTTFNGGSFTHEVDGNWVNNGTFTGSTSTINFGGPGSAISGTGTHNFNNIGFLVTNVTAAATSAITVSGNLSTSGPGTFTHLTGGTLTMTGTSKTITGTNIIFDNLTVSGGISVSTGIVVTGNLSVSGTFNGLGGTVTMQGSSKTISGAGTISFGTLIISGTVSTAVSFSAINTSLDVSGSLTATAGTVTFTGTSTLNGTANLFNVTLNGTSLQLSANSVLGIAGTFTVVSGTLNVTSTPPNTVNFNGTGAQTINALTYDRLLLSGGGTKTAAGAITTNYFTLSGGTTFAAGSFTHQVQQDFVNNGTFTAGSSTVSFTGANASTITGATTFNILTLNKTATSTHVDINNNIQAGTINMTSGTMNTGSNTLTMTVDRTGNGIILGNVRRSHAFGVGVSYAFESPNTSIAFSVAVPLTTSITVSTVVAPVSDFPRGGAINRVYTISGVSTLGLITVRLHYEDAELNGNNESTMGLWFNSGSSWGAVGKTTNSTTSNYVELGGQLTADGRWSMSDNANVVRWNGSASSNWSTAANWTSVTGTPSLPPGVNDIVEIGTAAFTNQPVISSSVNVKAIQFGSTQAATLTLTTGGSLTTQGNISGTWSANATHTISTGSQALTVNGDLVLSDGTSGHVINLNAGAGTITIAGSLTESGGANLTFSGAGTLNIGSNYAYTSGTFTANSSTVVYNGTGTQAVAGVAYNHLQVNKSAGVAFIANAATVTGNLSVITGTLSVSAAVSVSGDLSIASGTILNSDASTITVGGNWSNSGTFNASGGTVALNGSGAQSISATTFNNLTINKTAGTATLSGNCPINSNLTISSGTVDLSTFSASRSSAGGTFTLSGSAVLLVGGANNFPSGFTTYTVSSTGTVNYNGTVAQAVAGITYGHLTCSNGSTKTLAATCTVNGDLTIGSGATLNGSTFTINLYGNWNNSGTFTPASSTVTLNGASKTISGTTTFNRLTIYGSYAVSGSDITYNGLLTIATGGSYDGGSGNATVNGDLTNNGSLISNGVTTFTGTAVQTIRFVNAVVSNSSGVINFNGTVSPILNSTSTPTYATLNVNNTAGVTASVGWRVFIAFNIGSGATFNGGVSTHNIFGSFTNNGTVTSSGAMNFTPTSAQTIKLVGTGFTSTGTVTFGGSGAITVTGTPTALNDVIISNTAGVTPSSNWSTNGDFFIANNAIFNAGSFTYAIGDDFESNGTLNGGTSTFTMSSADGTLAATPSTTFYDLTLTGTIAALSDYHVSHNFTNNGTYDGTIGTLIMTGSQPSTITSSAASFALSQVTNQKDAGVTTSLAKAITGVDDITITTGIFDAAGFTITSNTGSSLTIEDNAKLILKSTQTLPAFTTYALDTLSTVEYAGSTQAISSATPYGNLIISATGTKTASAVVKILNDFTLTNGTYVQGSFTDTVGGNWTMSSGTYTNTGATVYFNGTGTQTISSTGAFNNLTVNKTAGIVTLGSNITVSGVLNFVLNKIRTGATFAVILPSTGSLTGASQSTGWVSGRLQKAVATGTNISRTYEVGDDQYYTPATVTMASVTTGGNLLTGVTAGDHPNISTSAISSAKSVNRYWSFTNTGTVFTTSSVTLNWNAADVDAGSNTANFKVGSYDGSTWTTPTIANPLATSIQATGLTNMSVALAVGELVSNNTWTGTVSTNWFTNGNWSTNSIPTNTMNVIIPTGLTNYPTVGSGTATASNITIQTGASVTVNSGTLQIYGAISNSGTFTATSGTIELAGGAAQTIPAGTFATNTILNLTTNNASGVTLGGTLKVSGVLKATTGTFATGNNLTLLSTATRTALIDGSGSGTVTGNVTIQRYRPTSFGYVYFSSPFQSATVNELANEINLSASFPAFYRYVENRTSSGWVSYTTSSGALTPLVGYAGNLGTSTSPVTIDMTGVVSNGTIVSPTLSNNNQPYTLGYNLVGNPYPSPVDWDASGGWTRTNVDNAVYYFNAGTTNQYTGTYSSYINGVSSDGVATNIIPAMQGFFVHVTNGSFPVSGSITVNNTARVNNLAPNFHRERPLTEPLLRLGAGFTDEGFPSDMAVIYFGSTTSRDFEIETDALKLMNTDPTVPCLYVLAGNQRLSIAAWPDNIDSTEMIPLGLTTEREGYISFTMPLMERIPAGWHFYLYDKEANITHDLHKTTPYHLLLRKGTYENRFFLVFRTDDDVVSGNTAFYHAFYTGNNLYGEFDKVPGEQCTIAVSNMAGQVVFRKDFKGRGRYLLGSNYSSGVYLVTFQSDKERVSKKVFISNQ</sequence>
<dbReference type="Proteomes" id="UP000830198">
    <property type="component" value="Chromosome"/>
</dbReference>
<keyword evidence="1" id="KW-0732">Signal</keyword>
<evidence type="ECO:0000313" key="2">
    <source>
        <dbReference type="EMBL" id="UPK72682.1"/>
    </source>
</evidence>
<accession>A0ABY4I999</accession>
<name>A0ABY4I999_CHIFI</name>
<proteinExistence type="predicted"/>
<dbReference type="RefSeq" id="WP_247814862.1">
    <property type="nucleotide sequence ID" value="NZ_CP095855.1"/>
</dbReference>
<dbReference type="NCBIfam" id="TIGR04183">
    <property type="entry name" value="Por_Secre_tail"/>
    <property type="match status" value="1"/>
</dbReference>
<evidence type="ECO:0000313" key="3">
    <source>
        <dbReference type="Proteomes" id="UP000830198"/>
    </source>
</evidence>
<dbReference type="EMBL" id="CP095855">
    <property type="protein sequence ID" value="UPK72682.1"/>
    <property type="molecule type" value="Genomic_DNA"/>
</dbReference>
<reference evidence="2 3" key="1">
    <citation type="submission" date="2022-04" db="EMBL/GenBank/DDBJ databases">
        <title>The arsenic-methylating capacity of Chitinophaga filiformis YT5 during chitin decomposition.</title>
        <authorList>
            <person name="Chen G."/>
            <person name="Liang Y."/>
        </authorList>
    </citation>
    <scope>NUCLEOTIDE SEQUENCE [LARGE SCALE GENOMIC DNA]</scope>
    <source>
        <strain evidence="2 3">YT5</strain>
    </source>
</reference>
<organism evidence="2 3">
    <name type="scientific">Chitinophaga filiformis</name>
    <name type="common">Myxococcus filiformis</name>
    <name type="synonym">Flexibacter filiformis</name>
    <dbReference type="NCBI Taxonomy" id="104663"/>
    <lineage>
        <taxon>Bacteria</taxon>
        <taxon>Pseudomonadati</taxon>
        <taxon>Bacteroidota</taxon>
        <taxon>Chitinophagia</taxon>
        <taxon>Chitinophagales</taxon>
        <taxon>Chitinophagaceae</taxon>
        <taxon>Chitinophaga</taxon>
    </lineage>
</organism>
<evidence type="ECO:0000256" key="1">
    <source>
        <dbReference type="SAM" id="SignalP"/>
    </source>
</evidence>
<keyword evidence="3" id="KW-1185">Reference proteome</keyword>
<protein>
    <submittedName>
        <fullName evidence="2">T9SS type A sorting domain-containing protein</fullName>
    </submittedName>
</protein>
<feature type="chain" id="PRO_5046132325" evidence="1">
    <location>
        <begin position="28"/>
        <end position="2651"/>
    </location>
</feature>
<feature type="signal peptide" evidence="1">
    <location>
        <begin position="1"/>
        <end position="27"/>
    </location>
</feature>
<gene>
    <name evidence="2" type="ORF">MYF79_15425</name>
</gene>
<dbReference type="InterPro" id="IPR026444">
    <property type="entry name" value="Secre_tail"/>
</dbReference>